<keyword evidence="2 4" id="KW-0689">Ribosomal protein</keyword>
<dbReference type="InParanoid" id="A0A507BIY1"/>
<reference evidence="6 7" key="1">
    <citation type="submission" date="2019-06" db="EMBL/GenBank/DDBJ databases">
        <title>Draft genome sequence of the filamentous fungus Phialemoniopsis curvata isolated from diesel fuel.</title>
        <authorList>
            <person name="Varaljay V.A."/>
            <person name="Lyon W.J."/>
            <person name="Crouch A.L."/>
            <person name="Drake C.E."/>
            <person name="Hollomon J.M."/>
            <person name="Nadeau L.J."/>
            <person name="Nunn H.S."/>
            <person name="Stevenson B.S."/>
            <person name="Bojanowski C.L."/>
            <person name="Crookes-Goodson W.J."/>
        </authorList>
    </citation>
    <scope>NUCLEOTIDE SEQUENCE [LARGE SCALE GENOMIC DNA]</scope>
    <source>
        <strain evidence="6 7">D216</strain>
    </source>
</reference>
<dbReference type="GO" id="GO:0015934">
    <property type="term" value="C:large ribosomal subunit"/>
    <property type="evidence" value="ECO:0007669"/>
    <property type="project" value="InterPro"/>
</dbReference>
<dbReference type="CDD" id="cd00336">
    <property type="entry name" value="Ribosomal_L22"/>
    <property type="match status" value="1"/>
</dbReference>
<keyword evidence="3 4" id="KW-0687">Ribonucleoprotein</keyword>
<dbReference type="AlphaFoldDB" id="A0A507BIY1"/>
<feature type="region of interest" description="Disordered" evidence="5">
    <location>
        <begin position="184"/>
        <end position="214"/>
    </location>
</feature>
<dbReference type="FunCoup" id="A0A507BIY1">
    <property type="interactions" value="241"/>
</dbReference>
<dbReference type="Proteomes" id="UP000319257">
    <property type="component" value="Unassembled WGS sequence"/>
</dbReference>
<dbReference type="SUPFAM" id="SSF54843">
    <property type="entry name" value="Ribosomal protein L22"/>
    <property type="match status" value="1"/>
</dbReference>
<proteinExistence type="inferred from homology"/>
<gene>
    <name evidence="6" type="ORF">E0L32_003844</name>
</gene>
<evidence type="ECO:0000256" key="4">
    <source>
        <dbReference type="RuleBase" id="RU004005"/>
    </source>
</evidence>
<evidence type="ECO:0000256" key="1">
    <source>
        <dbReference type="ARBA" id="ARBA00009451"/>
    </source>
</evidence>
<dbReference type="InterPro" id="IPR047867">
    <property type="entry name" value="Ribosomal_uL22_bac/org-type"/>
</dbReference>
<evidence type="ECO:0000256" key="5">
    <source>
        <dbReference type="SAM" id="MobiDB-lite"/>
    </source>
</evidence>
<dbReference type="PANTHER" id="PTHR13501">
    <property type="entry name" value="CHLOROPLAST 50S RIBOSOMAL PROTEIN L22-RELATED"/>
    <property type="match status" value="1"/>
</dbReference>
<feature type="region of interest" description="Disordered" evidence="5">
    <location>
        <begin position="1"/>
        <end position="44"/>
    </location>
</feature>
<organism evidence="6 7">
    <name type="scientific">Thyridium curvatum</name>
    <dbReference type="NCBI Taxonomy" id="1093900"/>
    <lineage>
        <taxon>Eukaryota</taxon>
        <taxon>Fungi</taxon>
        <taxon>Dikarya</taxon>
        <taxon>Ascomycota</taxon>
        <taxon>Pezizomycotina</taxon>
        <taxon>Sordariomycetes</taxon>
        <taxon>Sordariomycetidae</taxon>
        <taxon>Thyridiales</taxon>
        <taxon>Thyridiaceae</taxon>
        <taxon>Thyridium</taxon>
    </lineage>
</organism>
<dbReference type="FunFam" id="3.90.470.10:FF:000017">
    <property type="entry name" value="54S ribosomal protein L22, mitochondrial"/>
    <property type="match status" value="1"/>
</dbReference>
<dbReference type="OrthoDB" id="416470at2759"/>
<dbReference type="Pfam" id="PF00237">
    <property type="entry name" value="Ribosomal_L22"/>
    <property type="match status" value="1"/>
</dbReference>
<evidence type="ECO:0000313" key="7">
    <source>
        <dbReference type="Proteomes" id="UP000319257"/>
    </source>
</evidence>
<protein>
    <recommendedName>
        <fullName evidence="8">Mitochondrial large ribosomal subunit</fullName>
    </recommendedName>
</protein>
<sequence>MPPSPRASRLELQNPAQKPAREGRKLHRPEEQRRERTQADTKVEDEVAAKHLSSVLAPFRQWDQSFEGLLQSRAAACSVARQPLAARDRLCGDAATTLRPSTVPNALCASLQALSLSGSQAPPHSLLQQQSRSISWGSWASWGSSRKKDAAGAFADDLTKASTRQSLADRLSNPNLSRDSIFADQVQQPQSETTTSSSQQQGRPAGGGGPTGASMVKEHLARAVDPDPRSRVRWQRKMVMRRVRRGLDPLDRETRAERIARTERRHASKSENLPTSTKKLVHLARQIAGKTVDDAIVQMRFSKKKMAREVRYQLELARDEAVVQRGMGLGRVSGEKEGGDAAAAAAAEPVKIQTKDGKWLSIEDPTRLYVEQAWVGKGPPRGYKIDYRARGRAHKMTRPTTCEFAAFTQLRDPSLVSFVNQGHLYADQGFLPTAIAITMVIKEEKTRIREHEERQAKKARQGPWVHLPNRPVTAQRPYYSW</sequence>
<feature type="compositionally biased region" description="Low complexity" evidence="5">
    <location>
        <begin position="185"/>
        <end position="203"/>
    </location>
</feature>
<comment type="caution">
    <text evidence="6">The sequence shown here is derived from an EMBL/GenBank/DDBJ whole genome shotgun (WGS) entry which is preliminary data.</text>
</comment>
<comment type="similarity">
    <text evidence="1 4">Belongs to the universal ribosomal protein uL22 family.</text>
</comment>
<name>A0A507BIY1_9PEZI</name>
<accession>A0A507BIY1</accession>
<dbReference type="RefSeq" id="XP_030998261.1">
    <property type="nucleotide sequence ID" value="XM_031138188.1"/>
</dbReference>
<evidence type="ECO:0000256" key="2">
    <source>
        <dbReference type="ARBA" id="ARBA00022980"/>
    </source>
</evidence>
<dbReference type="InterPro" id="IPR001063">
    <property type="entry name" value="Ribosomal_uL22"/>
</dbReference>
<dbReference type="GeneID" id="41971291"/>
<dbReference type="STRING" id="1093900.A0A507BIY1"/>
<evidence type="ECO:0008006" key="8">
    <source>
        <dbReference type="Google" id="ProtNLM"/>
    </source>
</evidence>
<evidence type="ECO:0000256" key="3">
    <source>
        <dbReference type="ARBA" id="ARBA00023274"/>
    </source>
</evidence>
<feature type="compositionally biased region" description="Basic and acidic residues" evidence="5">
    <location>
        <begin position="19"/>
        <end position="44"/>
    </location>
</feature>
<dbReference type="EMBL" id="SKBQ01000017">
    <property type="protein sequence ID" value="TPX16550.1"/>
    <property type="molecule type" value="Genomic_DNA"/>
</dbReference>
<dbReference type="GO" id="GO:0006412">
    <property type="term" value="P:translation"/>
    <property type="evidence" value="ECO:0007669"/>
    <property type="project" value="InterPro"/>
</dbReference>
<evidence type="ECO:0000313" key="6">
    <source>
        <dbReference type="EMBL" id="TPX16550.1"/>
    </source>
</evidence>
<dbReference type="PANTHER" id="PTHR13501:SF10">
    <property type="entry name" value="LARGE RIBOSOMAL SUBUNIT PROTEIN UL22M"/>
    <property type="match status" value="1"/>
</dbReference>
<dbReference type="Gene3D" id="3.90.470.10">
    <property type="entry name" value="Ribosomal protein L22/L17"/>
    <property type="match status" value="1"/>
</dbReference>
<keyword evidence="7" id="KW-1185">Reference proteome</keyword>
<dbReference type="InterPro" id="IPR036394">
    <property type="entry name" value="Ribosomal_uL22_sf"/>
</dbReference>
<dbReference type="GO" id="GO:0003735">
    <property type="term" value="F:structural constituent of ribosome"/>
    <property type="evidence" value="ECO:0007669"/>
    <property type="project" value="InterPro"/>
</dbReference>